<dbReference type="PANTHER" id="PTHR10509">
    <property type="entry name" value="O-METHYLTRANSFERASE-RELATED"/>
    <property type="match status" value="1"/>
</dbReference>
<dbReference type="InterPro" id="IPR002935">
    <property type="entry name" value="SAM_O-MeTrfase"/>
</dbReference>
<evidence type="ECO:0000256" key="3">
    <source>
        <dbReference type="ARBA" id="ARBA00022691"/>
    </source>
</evidence>
<dbReference type="GO" id="GO:0008757">
    <property type="term" value="F:S-adenosylmethionine-dependent methyltransferase activity"/>
    <property type="evidence" value="ECO:0007669"/>
    <property type="project" value="TreeGrafter"/>
</dbReference>
<evidence type="ECO:0000256" key="2">
    <source>
        <dbReference type="ARBA" id="ARBA00022679"/>
    </source>
</evidence>
<evidence type="ECO:0000313" key="4">
    <source>
        <dbReference type="EMBL" id="RAJ95482.1"/>
    </source>
</evidence>
<dbReference type="GO" id="GO:0032259">
    <property type="term" value="P:methylation"/>
    <property type="evidence" value="ECO:0007669"/>
    <property type="project" value="UniProtKB-KW"/>
</dbReference>
<sequence>MDFLPPDISAYADAHTSPESELLRQLNRNTYARVLYPRMLSGHMQGRLLSMYARMLRPRRILEIGTFTGYSALCLAEGLADDGVLITIEKDDELESFARSYWNQSPVGHLIDLRIGHAVELVPTLDGPFDLVFIDADKENYSLYYDLVFDKVRTGGIILADNVLWSGKVVKPVGNGRTAAHRRADKDTQHVLDFNRKVNEDPRVEQVLLPVRDGLMMIYKK</sequence>
<keyword evidence="1 4" id="KW-0489">Methyltransferase</keyword>
<dbReference type="PANTHER" id="PTHR10509:SF14">
    <property type="entry name" value="CAFFEOYL-COA O-METHYLTRANSFERASE 3-RELATED"/>
    <property type="match status" value="1"/>
</dbReference>
<dbReference type="OrthoDB" id="9799672at2"/>
<organism evidence="4 5">
    <name type="scientific">Larkinella arboricola</name>
    <dbReference type="NCBI Taxonomy" id="643671"/>
    <lineage>
        <taxon>Bacteria</taxon>
        <taxon>Pseudomonadati</taxon>
        <taxon>Bacteroidota</taxon>
        <taxon>Cytophagia</taxon>
        <taxon>Cytophagales</taxon>
        <taxon>Spirosomataceae</taxon>
        <taxon>Larkinella</taxon>
    </lineage>
</organism>
<evidence type="ECO:0000256" key="1">
    <source>
        <dbReference type="ARBA" id="ARBA00022603"/>
    </source>
</evidence>
<dbReference type="RefSeq" id="WP_111629291.1">
    <property type="nucleotide sequence ID" value="NZ_QLMC01000004.1"/>
</dbReference>
<dbReference type="PROSITE" id="PS51682">
    <property type="entry name" value="SAM_OMT_I"/>
    <property type="match status" value="1"/>
</dbReference>
<proteinExistence type="predicted"/>
<gene>
    <name evidence="4" type="ORF">LX87_03228</name>
</gene>
<dbReference type="Proteomes" id="UP000248790">
    <property type="component" value="Unassembled WGS sequence"/>
</dbReference>
<dbReference type="InterPro" id="IPR050362">
    <property type="entry name" value="Cation-dep_OMT"/>
</dbReference>
<dbReference type="InterPro" id="IPR029063">
    <property type="entry name" value="SAM-dependent_MTases_sf"/>
</dbReference>
<evidence type="ECO:0000313" key="5">
    <source>
        <dbReference type="Proteomes" id="UP000248790"/>
    </source>
</evidence>
<keyword evidence="5" id="KW-1185">Reference proteome</keyword>
<keyword evidence="3" id="KW-0949">S-adenosyl-L-methionine</keyword>
<name>A0A327WRX4_LARAB</name>
<dbReference type="SUPFAM" id="SSF53335">
    <property type="entry name" value="S-adenosyl-L-methionine-dependent methyltransferases"/>
    <property type="match status" value="1"/>
</dbReference>
<accession>A0A327WRX4</accession>
<comment type="caution">
    <text evidence="4">The sequence shown here is derived from an EMBL/GenBank/DDBJ whole genome shotgun (WGS) entry which is preliminary data.</text>
</comment>
<keyword evidence="2 4" id="KW-0808">Transferase</keyword>
<dbReference type="Pfam" id="PF01596">
    <property type="entry name" value="Methyltransf_3"/>
    <property type="match status" value="1"/>
</dbReference>
<dbReference type="Gene3D" id="3.40.50.150">
    <property type="entry name" value="Vaccinia Virus protein VP39"/>
    <property type="match status" value="1"/>
</dbReference>
<protein>
    <submittedName>
        <fullName evidence="4">Putative O-methyltransferase YrrM</fullName>
    </submittedName>
</protein>
<reference evidence="4 5" key="1">
    <citation type="submission" date="2018-06" db="EMBL/GenBank/DDBJ databases">
        <title>Genomic Encyclopedia of Archaeal and Bacterial Type Strains, Phase II (KMG-II): from individual species to whole genera.</title>
        <authorList>
            <person name="Goeker M."/>
        </authorList>
    </citation>
    <scope>NUCLEOTIDE SEQUENCE [LARGE SCALE GENOMIC DNA]</scope>
    <source>
        <strain evidence="4 5">DSM 21851</strain>
    </source>
</reference>
<dbReference type="EMBL" id="QLMC01000004">
    <property type="protein sequence ID" value="RAJ95482.1"/>
    <property type="molecule type" value="Genomic_DNA"/>
</dbReference>
<dbReference type="CDD" id="cd02440">
    <property type="entry name" value="AdoMet_MTases"/>
    <property type="match status" value="1"/>
</dbReference>
<dbReference type="GO" id="GO:0008171">
    <property type="term" value="F:O-methyltransferase activity"/>
    <property type="evidence" value="ECO:0007669"/>
    <property type="project" value="InterPro"/>
</dbReference>
<dbReference type="AlphaFoldDB" id="A0A327WRX4"/>